<proteinExistence type="predicted"/>
<dbReference type="Proteomes" id="UP000179005">
    <property type="component" value="Unassembled WGS sequence"/>
</dbReference>
<organism evidence="1 2">
    <name type="scientific">candidate division WWE3 bacterium RIFCSPHIGHO2_01_FULL_48_15</name>
    <dbReference type="NCBI Taxonomy" id="1802619"/>
    <lineage>
        <taxon>Bacteria</taxon>
        <taxon>Katanobacteria</taxon>
    </lineage>
</organism>
<reference evidence="1 2" key="1">
    <citation type="journal article" date="2016" name="Nat. Commun.">
        <title>Thousands of microbial genomes shed light on interconnected biogeochemical processes in an aquifer system.</title>
        <authorList>
            <person name="Anantharaman K."/>
            <person name="Brown C.T."/>
            <person name="Hug L.A."/>
            <person name="Sharon I."/>
            <person name="Castelle C.J."/>
            <person name="Probst A.J."/>
            <person name="Thomas B.C."/>
            <person name="Singh A."/>
            <person name="Wilkins M.J."/>
            <person name="Karaoz U."/>
            <person name="Brodie E.L."/>
            <person name="Williams K.H."/>
            <person name="Hubbard S.S."/>
            <person name="Banfield J.F."/>
        </authorList>
    </citation>
    <scope>NUCLEOTIDE SEQUENCE [LARGE SCALE GENOMIC DNA]</scope>
</reference>
<sequence>MSPRRWVKIFGCDARGNLDVWEASVNKFLGACSANCKETPAVAWLKSDYRLIAIVSYIHFQELD</sequence>
<dbReference type="AlphaFoldDB" id="A0A1F4VBM0"/>
<name>A0A1F4VBM0_UNCKA</name>
<protein>
    <submittedName>
        <fullName evidence="1">Uncharacterized protein</fullName>
    </submittedName>
</protein>
<comment type="caution">
    <text evidence="1">The sequence shown here is derived from an EMBL/GenBank/DDBJ whole genome shotgun (WGS) entry which is preliminary data.</text>
</comment>
<evidence type="ECO:0000313" key="1">
    <source>
        <dbReference type="EMBL" id="OGC54509.1"/>
    </source>
</evidence>
<gene>
    <name evidence="1" type="ORF">A2797_00650</name>
</gene>
<dbReference type="EMBL" id="MEVC01000021">
    <property type="protein sequence ID" value="OGC54509.1"/>
    <property type="molecule type" value="Genomic_DNA"/>
</dbReference>
<dbReference type="STRING" id="1802619.A2797_00650"/>
<evidence type="ECO:0000313" key="2">
    <source>
        <dbReference type="Proteomes" id="UP000179005"/>
    </source>
</evidence>
<accession>A0A1F4VBM0</accession>